<dbReference type="NCBIfam" id="TIGR02779">
    <property type="entry name" value="NHEJ_ligase_lig"/>
    <property type="match status" value="1"/>
</dbReference>
<dbReference type="GO" id="GO:0003910">
    <property type="term" value="F:DNA ligase (ATP) activity"/>
    <property type="evidence" value="ECO:0007669"/>
    <property type="project" value="UniProtKB-EC"/>
</dbReference>
<keyword evidence="3 23" id="KW-0436">Ligase</keyword>
<keyword evidence="24" id="KW-1185">Reference proteome</keyword>
<feature type="compositionally biased region" description="Acidic residues" evidence="21">
    <location>
        <begin position="561"/>
        <end position="573"/>
    </location>
</feature>
<keyword evidence="18" id="KW-0511">Multifunctional enzyme</keyword>
<dbReference type="Pfam" id="PF04679">
    <property type="entry name" value="DNA_ligase_A_C"/>
    <property type="match status" value="1"/>
</dbReference>
<keyword evidence="9" id="KW-0227">DNA damage</keyword>
<evidence type="ECO:0000256" key="17">
    <source>
        <dbReference type="ARBA" id="ARBA00023211"/>
    </source>
</evidence>
<evidence type="ECO:0000256" key="12">
    <source>
        <dbReference type="ARBA" id="ARBA00022840"/>
    </source>
</evidence>
<evidence type="ECO:0000256" key="4">
    <source>
        <dbReference type="ARBA" id="ARBA00022679"/>
    </source>
</evidence>
<keyword evidence="11" id="KW-0269">Exonuclease</keyword>
<comment type="cofactor">
    <cofactor evidence="1">
        <name>Mn(2+)</name>
        <dbReference type="ChEBI" id="CHEBI:29035"/>
    </cofactor>
</comment>
<dbReference type="Gene3D" id="3.90.920.10">
    <property type="entry name" value="DNA primase, PRIM domain"/>
    <property type="match status" value="1"/>
</dbReference>
<dbReference type="SUPFAM" id="SSF50249">
    <property type="entry name" value="Nucleic acid-binding proteins"/>
    <property type="match status" value="1"/>
</dbReference>
<dbReference type="GO" id="GO:0046872">
    <property type="term" value="F:metal ion binding"/>
    <property type="evidence" value="ECO:0007669"/>
    <property type="project" value="UniProtKB-KW"/>
</dbReference>
<dbReference type="InterPro" id="IPR012309">
    <property type="entry name" value="DNA_ligase_ATP-dep_C"/>
</dbReference>
<evidence type="ECO:0000256" key="1">
    <source>
        <dbReference type="ARBA" id="ARBA00001936"/>
    </source>
</evidence>
<comment type="caution">
    <text evidence="23">The sequence shown here is derived from an EMBL/GenBank/DDBJ whole genome shotgun (WGS) entry which is preliminary data.</text>
</comment>
<protein>
    <recommendedName>
        <fullName evidence="2">DNA ligase (ATP)</fullName>
        <ecNumber evidence="2">6.5.1.1</ecNumber>
    </recommendedName>
    <alternativeName>
        <fullName evidence="19">NHEJ DNA polymerase</fullName>
    </alternativeName>
</protein>
<dbReference type="CDD" id="cd07906">
    <property type="entry name" value="Adenylation_DNA_ligase_LigD_LigC"/>
    <property type="match status" value="1"/>
</dbReference>
<name>A0A7Y9IUV9_9BURK</name>
<dbReference type="InterPro" id="IPR012310">
    <property type="entry name" value="DNA_ligase_ATP-dep_cent"/>
</dbReference>
<evidence type="ECO:0000256" key="5">
    <source>
        <dbReference type="ARBA" id="ARBA00022695"/>
    </source>
</evidence>
<dbReference type="NCBIfam" id="TIGR02777">
    <property type="entry name" value="LigD_PE_dom"/>
    <property type="match status" value="1"/>
</dbReference>
<evidence type="ECO:0000313" key="23">
    <source>
        <dbReference type="EMBL" id="NYE83379.1"/>
    </source>
</evidence>
<keyword evidence="15" id="KW-0233">DNA recombination</keyword>
<dbReference type="GO" id="GO:0005524">
    <property type="term" value="F:ATP binding"/>
    <property type="evidence" value="ECO:0007669"/>
    <property type="project" value="UniProtKB-KW"/>
</dbReference>
<dbReference type="NCBIfam" id="TIGR02778">
    <property type="entry name" value="ligD_pol"/>
    <property type="match status" value="1"/>
</dbReference>
<dbReference type="Pfam" id="PF21686">
    <property type="entry name" value="LigD_Prim-Pol"/>
    <property type="match status" value="1"/>
</dbReference>
<dbReference type="EC" id="6.5.1.1" evidence="2"/>
<evidence type="ECO:0000256" key="19">
    <source>
        <dbReference type="ARBA" id="ARBA00029943"/>
    </source>
</evidence>
<evidence type="ECO:0000256" key="3">
    <source>
        <dbReference type="ARBA" id="ARBA00022598"/>
    </source>
</evidence>
<evidence type="ECO:0000256" key="7">
    <source>
        <dbReference type="ARBA" id="ARBA00022723"/>
    </source>
</evidence>
<dbReference type="InterPro" id="IPR014146">
    <property type="entry name" value="LigD_ligase_dom"/>
</dbReference>
<comment type="catalytic activity">
    <reaction evidence="20">
        <text>ATP + (deoxyribonucleotide)n-3'-hydroxyl + 5'-phospho-(deoxyribonucleotide)m = (deoxyribonucleotide)n+m + AMP + diphosphate.</text>
        <dbReference type="EC" id="6.5.1.1"/>
    </reaction>
</comment>
<dbReference type="CDD" id="cd04862">
    <property type="entry name" value="PaeLigD_Pol_like"/>
    <property type="match status" value="1"/>
</dbReference>
<feature type="domain" description="ATP-dependent DNA ligase family profile" evidence="22">
    <location>
        <begin position="340"/>
        <end position="446"/>
    </location>
</feature>
<dbReference type="EMBL" id="JACBYR010000001">
    <property type="protein sequence ID" value="NYE83379.1"/>
    <property type="molecule type" value="Genomic_DNA"/>
</dbReference>
<sequence>MSESLKTYRAKRNFAITSEPEEGGEPNAAHRSFVIQKHWATRLHYDFRLELDGAMKSWAVPKGPSYDPADKRMAVHVEDHPISYNQFEGEIPAKQYGAGKVIIWDKGVWAPLGDPEQGYRDGNLKFELFGHKMRGKWVLVRMKGRGEKQEPWLLIKEKDGYMQDAGTFSVVDEFPDSVAALPLPDEALARMAKFEMPRETKTPRAADVPREAKPAAVASPSKRRSKKAAASGPALPEDAVPADLPATFQPQLATLVDGPPSDSSDWVYEIKFDGYRMLARIEGKTVTLFTRNGNDWTHKLKPLAETMQGLGWPDGWYDGEITVLNKRGVPDFQSLQNAFDKAATKDIVFYLFDVPYCDGHDLRSVPLTERRAYLQSLFTEDTPESLRYSDTFDAPPVDVVASACQLGLEGVIGKRKSSTYVSRRSRDWIKLKCSKRQEFVIGGYTDPQGARTGFGSLMLGVHDDAGKLQYAGNVGTGFNDKTLTEVTKRLEALATKTRPFAATTGIDRKAHWVEPTLLAEVSFGEWTGDGRIRHAVFHGLRSDKPAKAIVREAPTPAAEADTVDSDTDNETEDTMTAVKKTAAKKVANKASAKKAPAKQAAEKQAAEEEVAVNDTAAEKTAANKTAVNKTAVNKTAVKKAAVKKASTNKSAKPDADSADLPAGFKVSHPDRVIDTSSGTTKLDVIKYYALVAPLILEHLVDRPVSLVRAPEGIGGELFFQKHMEAAKMPGVTLLPKALDPGHAQLMEITTAAGLLSAAQMNVLEFHTWNGTKQAIAKPDRMTFDLDPGDGVAWPAMQEAAHVVRAMLEQLEIACFVKTSGGKGLHVVVPLQRRYDWDTVKDFSQAIVQHLAKTLPKRFSAKSGPKNRVGKIFVDYLRNGFGATTVSAWSLRSRPGLGVSVPLRWEDVDTLESSSQWNLMNIQSRLDEGNAPWADYADSAQSITQGMKILGFKPAKS</sequence>
<evidence type="ECO:0000256" key="20">
    <source>
        <dbReference type="ARBA" id="ARBA00034003"/>
    </source>
</evidence>
<evidence type="ECO:0000256" key="9">
    <source>
        <dbReference type="ARBA" id="ARBA00022763"/>
    </source>
</evidence>
<dbReference type="Gene3D" id="3.30.470.30">
    <property type="entry name" value="DNA ligase/mRNA capping enzyme"/>
    <property type="match status" value="1"/>
</dbReference>
<dbReference type="GO" id="GO:0003677">
    <property type="term" value="F:DNA binding"/>
    <property type="evidence" value="ECO:0007669"/>
    <property type="project" value="UniProtKB-KW"/>
</dbReference>
<feature type="region of interest" description="Disordered" evidence="21">
    <location>
        <begin position="553"/>
        <end position="574"/>
    </location>
</feature>
<evidence type="ECO:0000256" key="21">
    <source>
        <dbReference type="SAM" id="MobiDB-lite"/>
    </source>
</evidence>
<evidence type="ECO:0000256" key="18">
    <source>
        <dbReference type="ARBA" id="ARBA00023268"/>
    </source>
</evidence>
<evidence type="ECO:0000313" key="24">
    <source>
        <dbReference type="Proteomes" id="UP000542125"/>
    </source>
</evidence>
<keyword evidence="6" id="KW-0540">Nuclease</keyword>
<reference evidence="23 24" key="1">
    <citation type="submission" date="2020-07" db="EMBL/GenBank/DDBJ databases">
        <title>Genomic Encyclopedia of Type Strains, Phase IV (KMG-V): Genome sequencing to study the core and pangenomes of soil and plant-associated prokaryotes.</title>
        <authorList>
            <person name="Whitman W."/>
        </authorList>
    </citation>
    <scope>NUCLEOTIDE SEQUENCE [LARGE SCALE GENOMIC DNA]</scope>
    <source>
        <strain evidence="23 24">SAS40</strain>
    </source>
</reference>
<evidence type="ECO:0000256" key="10">
    <source>
        <dbReference type="ARBA" id="ARBA00022801"/>
    </source>
</evidence>
<feature type="compositionally biased region" description="Basic and acidic residues" evidence="21">
    <location>
        <begin position="198"/>
        <end position="213"/>
    </location>
</feature>
<evidence type="ECO:0000256" key="8">
    <source>
        <dbReference type="ARBA" id="ARBA00022741"/>
    </source>
</evidence>
<dbReference type="GO" id="GO:0006281">
    <property type="term" value="P:DNA repair"/>
    <property type="evidence" value="ECO:0007669"/>
    <property type="project" value="UniProtKB-KW"/>
</dbReference>
<evidence type="ECO:0000256" key="13">
    <source>
        <dbReference type="ARBA" id="ARBA00022932"/>
    </source>
</evidence>
<dbReference type="GO" id="GO:0006310">
    <property type="term" value="P:DNA recombination"/>
    <property type="evidence" value="ECO:0007669"/>
    <property type="project" value="UniProtKB-KW"/>
</dbReference>
<evidence type="ECO:0000256" key="14">
    <source>
        <dbReference type="ARBA" id="ARBA00023125"/>
    </source>
</evidence>
<evidence type="ECO:0000256" key="2">
    <source>
        <dbReference type="ARBA" id="ARBA00012727"/>
    </source>
</evidence>
<feature type="region of interest" description="Disordered" evidence="21">
    <location>
        <begin position="198"/>
        <end position="239"/>
    </location>
</feature>
<evidence type="ECO:0000256" key="11">
    <source>
        <dbReference type="ARBA" id="ARBA00022839"/>
    </source>
</evidence>
<feature type="compositionally biased region" description="Basic residues" evidence="21">
    <location>
        <begin position="587"/>
        <end position="596"/>
    </location>
</feature>
<dbReference type="CDD" id="cd07971">
    <property type="entry name" value="OBF_DNA_ligase_LigD"/>
    <property type="match status" value="1"/>
</dbReference>
<feature type="region of interest" description="Disordered" evidence="21">
    <location>
        <begin position="587"/>
        <end position="610"/>
    </location>
</feature>
<dbReference type="SUPFAM" id="SSF56091">
    <property type="entry name" value="DNA ligase/mRNA capping enzyme, catalytic domain"/>
    <property type="match status" value="1"/>
</dbReference>
<evidence type="ECO:0000256" key="15">
    <source>
        <dbReference type="ARBA" id="ARBA00023172"/>
    </source>
</evidence>
<dbReference type="Proteomes" id="UP000542125">
    <property type="component" value="Unassembled WGS sequence"/>
</dbReference>
<gene>
    <name evidence="23" type="ORF">FHW18_002650</name>
</gene>
<organism evidence="23 24">
    <name type="scientific">Pigmentiphaga litoralis</name>
    <dbReference type="NCBI Taxonomy" id="516702"/>
    <lineage>
        <taxon>Bacteria</taxon>
        <taxon>Pseudomonadati</taxon>
        <taxon>Pseudomonadota</taxon>
        <taxon>Betaproteobacteria</taxon>
        <taxon>Burkholderiales</taxon>
        <taxon>Alcaligenaceae</taxon>
        <taxon>Pigmentiphaga</taxon>
    </lineage>
</organism>
<evidence type="ECO:0000259" key="22">
    <source>
        <dbReference type="PROSITE" id="PS50160"/>
    </source>
</evidence>
<keyword evidence="14" id="KW-0238">DNA-binding</keyword>
<dbReference type="PROSITE" id="PS50160">
    <property type="entry name" value="DNA_LIGASE_A3"/>
    <property type="match status" value="1"/>
</dbReference>
<dbReference type="Gene3D" id="3.30.1490.70">
    <property type="match status" value="1"/>
</dbReference>
<dbReference type="PANTHER" id="PTHR42705">
    <property type="entry name" value="BIFUNCTIONAL NON-HOMOLOGOUS END JOINING PROTEIN LIGD"/>
    <property type="match status" value="1"/>
</dbReference>
<keyword evidence="5" id="KW-0548">Nucleotidyltransferase</keyword>
<dbReference type="GO" id="GO:0004527">
    <property type="term" value="F:exonuclease activity"/>
    <property type="evidence" value="ECO:0007669"/>
    <property type="project" value="UniProtKB-KW"/>
</dbReference>
<dbReference type="GO" id="GO:0003887">
    <property type="term" value="F:DNA-directed DNA polymerase activity"/>
    <property type="evidence" value="ECO:0007669"/>
    <property type="project" value="UniProtKB-KW"/>
</dbReference>
<dbReference type="InterPro" id="IPR033651">
    <property type="entry name" value="PaeLigD_Pol-like"/>
</dbReference>
<keyword evidence="17" id="KW-0464">Manganese</keyword>
<dbReference type="Gene3D" id="2.40.50.140">
    <property type="entry name" value="Nucleic acid-binding proteins"/>
    <property type="match status" value="1"/>
</dbReference>
<keyword evidence="12" id="KW-0067">ATP-binding</keyword>
<dbReference type="RefSeq" id="WP_179586981.1">
    <property type="nucleotide sequence ID" value="NZ_JACBYR010000001.1"/>
</dbReference>
<dbReference type="PANTHER" id="PTHR42705:SF2">
    <property type="entry name" value="BIFUNCTIONAL NON-HOMOLOGOUS END JOINING PROTEIN LIGD"/>
    <property type="match status" value="1"/>
</dbReference>
<dbReference type="InterPro" id="IPR014145">
    <property type="entry name" value="LigD_pol_dom"/>
</dbReference>
<proteinExistence type="predicted"/>
<keyword evidence="16" id="KW-0234">DNA repair</keyword>
<accession>A0A7Y9IUV9</accession>
<keyword evidence="10" id="KW-0378">Hydrolase</keyword>
<dbReference type="Pfam" id="PF01068">
    <property type="entry name" value="DNA_ligase_A_M"/>
    <property type="match status" value="1"/>
</dbReference>
<evidence type="ECO:0000256" key="6">
    <source>
        <dbReference type="ARBA" id="ARBA00022722"/>
    </source>
</evidence>
<dbReference type="InterPro" id="IPR014144">
    <property type="entry name" value="LigD_PE_domain"/>
</dbReference>
<dbReference type="InterPro" id="IPR052171">
    <property type="entry name" value="NHEJ_LigD"/>
</dbReference>
<dbReference type="InterPro" id="IPR012340">
    <property type="entry name" value="NA-bd_OB-fold"/>
</dbReference>
<evidence type="ECO:0000256" key="16">
    <source>
        <dbReference type="ARBA" id="ARBA00023204"/>
    </source>
</evidence>
<dbReference type="Pfam" id="PF13298">
    <property type="entry name" value="LigD_N"/>
    <property type="match status" value="1"/>
</dbReference>
<keyword evidence="8" id="KW-0547">Nucleotide-binding</keyword>
<feature type="region of interest" description="Disordered" evidence="21">
    <location>
        <begin position="643"/>
        <end position="672"/>
    </location>
</feature>
<dbReference type="AlphaFoldDB" id="A0A7Y9IUV9"/>
<keyword evidence="13" id="KW-0239">DNA-directed DNA polymerase</keyword>
<keyword evidence="7" id="KW-0479">Metal-binding</keyword>
<keyword evidence="4" id="KW-0808">Transferase</keyword>